<evidence type="ECO:0000256" key="9">
    <source>
        <dbReference type="ARBA" id="ARBA00022989"/>
    </source>
</evidence>
<feature type="transmembrane region" description="Helical" evidence="13">
    <location>
        <begin position="158"/>
        <end position="177"/>
    </location>
</feature>
<keyword evidence="10 13" id="KW-0472">Membrane</keyword>
<dbReference type="InterPro" id="IPR036640">
    <property type="entry name" value="ABC1_TM_sf"/>
</dbReference>
<feature type="compositionally biased region" description="Polar residues" evidence="12">
    <location>
        <begin position="584"/>
        <end position="597"/>
    </location>
</feature>
<feature type="transmembrane region" description="Helical" evidence="13">
    <location>
        <begin position="21"/>
        <end position="44"/>
    </location>
</feature>
<dbReference type="Gene3D" id="3.40.50.300">
    <property type="entry name" value="P-loop containing nucleotide triphosphate hydrolases"/>
    <property type="match status" value="1"/>
</dbReference>
<feature type="region of interest" description="Disordered" evidence="12">
    <location>
        <begin position="573"/>
        <end position="597"/>
    </location>
</feature>
<keyword evidence="3" id="KW-1003">Cell membrane</keyword>
<evidence type="ECO:0000256" key="12">
    <source>
        <dbReference type="SAM" id="MobiDB-lite"/>
    </source>
</evidence>
<keyword evidence="2" id="KW-0813">Transport</keyword>
<dbReference type="InterPro" id="IPR027417">
    <property type="entry name" value="P-loop_NTPase"/>
</dbReference>
<evidence type="ECO:0000256" key="13">
    <source>
        <dbReference type="SAM" id="Phobius"/>
    </source>
</evidence>
<keyword evidence="9 13" id="KW-1133">Transmembrane helix</keyword>
<dbReference type="PROSITE" id="PS50929">
    <property type="entry name" value="ABC_TM1F"/>
    <property type="match status" value="1"/>
</dbReference>
<sequence length="597" mass="62568">MNLITDLFRIGDEQTDRVLRRYLASTVIAALCVAAAVGCLIPLADAMFSSRSSSTILSWAAAVAASAAVAAVLDWRGTLVAQDLSGRYIERMHALIADRVLRLPLGWFDTDRSGRLGRTVSFGVMFAANAVETMIRPVLQTLVLTAAVAGVLGVVDWPSGLCVLAAAAAVLGVFVWAHRRNHAAETRVDAANAEAASRVLEFARAQAVIRAAGPDSLGERATRAALADQRAAIAAAGRGRGATQTALSATVAAGTALTLIVATLRATSGALGYGSFVGSVAVVVITAGVVLRTLPFGTGLELARATFAQITALTATETLAEPDVDRRVGREAPHVELNDVRFSYPGGPRVLDGVELHVPAGTTTAIVGPSGSGKTTLAHLVARFHDVDHGAVRIGGVDVRDLGTDRVLESVSMVFQDVYLFDDTLWTNIAVGRPDASAEEIRAAGRTAGVDRIAARLADGYDTHVGEAGGALSSGERQRVSIARALLKDAPVVLLDEALSALDVESAAYVAHGIAELGRSRTVILIAHQPQTVRTADQVAFLDGGGIAAVGRHDELMDSSPEYRTFWRNRDAPGRWLRSPTRGIETSGSSQHGPRPD</sequence>
<evidence type="ECO:0000256" key="6">
    <source>
        <dbReference type="ARBA" id="ARBA00022741"/>
    </source>
</evidence>
<evidence type="ECO:0000313" key="17">
    <source>
        <dbReference type="Proteomes" id="UP000551501"/>
    </source>
</evidence>
<dbReference type="InterPro" id="IPR039421">
    <property type="entry name" value="Type_1_exporter"/>
</dbReference>
<keyword evidence="7 16" id="KW-0067">ATP-binding</keyword>
<dbReference type="RefSeq" id="WP_183371268.1">
    <property type="nucleotide sequence ID" value="NZ_BAABHL010000016.1"/>
</dbReference>
<dbReference type="Pfam" id="PF00664">
    <property type="entry name" value="ABC_membrane"/>
    <property type="match status" value="1"/>
</dbReference>
<keyword evidence="8" id="KW-1278">Translocase</keyword>
<keyword evidence="17" id="KW-1185">Reference proteome</keyword>
<dbReference type="GO" id="GO:0140359">
    <property type="term" value="F:ABC-type transporter activity"/>
    <property type="evidence" value="ECO:0007669"/>
    <property type="project" value="InterPro"/>
</dbReference>
<dbReference type="InterPro" id="IPR017871">
    <property type="entry name" value="ABC_transporter-like_CS"/>
</dbReference>
<dbReference type="PANTHER" id="PTHR24221">
    <property type="entry name" value="ATP-BINDING CASSETTE SUB-FAMILY B"/>
    <property type="match status" value="1"/>
</dbReference>
<keyword evidence="4" id="KW-0997">Cell inner membrane</keyword>
<evidence type="ECO:0000256" key="7">
    <source>
        <dbReference type="ARBA" id="ARBA00022840"/>
    </source>
</evidence>
<evidence type="ECO:0000256" key="11">
    <source>
        <dbReference type="ARBA" id="ARBA00023455"/>
    </source>
</evidence>
<comment type="subcellular location">
    <subcellularLocation>
        <location evidence="1">Cell inner membrane</location>
        <topology evidence="1">Multi-pass membrane protein</topology>
    </subcellularLocation>
</comment>
<evidence type="ECO:0000256" key="4">
    <source>
        <dbReference type="ARBA" id="ARBA00022519"/>
    </source>
</evidence>
<dbReference type="FunFam" id="3.40.50.300:FF:000221">
    <property type="entry name" value="Multidrug ABC transporter ATP-binding protein"/>
    <property type="match status" value="1"/>
</dbReference>
<evidence type="ECO:0000259" key="15">
    <source>
        <dbReference type="PROSITE" id="PS50929"/>
    </source>
</evidence>
<dbReference type="InterPro" id="IPR011527">
    <property type="entry name" value="ABC1_TM_dom"/>
</dbReference>
<dbReference type="EMBL" id="JACIFP010000001">
    <property type="protein sequence ID" value="MBB4136297.1"/>
    <property type="molecule type" value="Genomic_DNA"/>
</dbReference>
<evidence type="ECO:0000256" key="5">
    <source>
        <dbReference type="ARBA" id="ARBA00022692"/>
    </source>
</evidence>
<name>A0A840F9V8_9ACTN</name>
<keyword evidence="5 13" id="KW-0812">Transmembrane</keyword>
<evidence type="ECO:0000256" key="8">
    <source>
        <dbReference type="ARBA" id="ARBA00022967"/>
    </source>
</evidence>
<dbReference type="AlphaFoldDB" id="A0A840F9V8"/>
<evidence type="ECO:0000259" key="14">
    <source>
        <dbReference type="PROSITE" id="PS50893"/>
    </source>
</evidence>
<feature type="transmembrane region" description="Helical" evidence="13">
    <location>
        <begin position="56"/>
        <end position="75"/>
    </location>
</feature>
<reference evidence="16 17" key="1">
    <citation type="submission" date="2020-08" db="EMBL/GenBank/DDBJ databases">
        <title>Sequencing the genomes of 1000 actinobacteria strains.</title>
        <authorList>
            <person name="Klenk H.-P."/>
        </authorList>
    </citation>
    <scope>NUCLEOTIDE SEQUENCE [LARGE SCALE GENOMIC DNA]</scope>
    <source>
        <strain evidence="16 17">DSM 45298</strain>
    </source>
</reference>
<dbReference type="Pfam" id="PF00005">
    <property type="entry name" value="ABC_tran"/>
    <property type="match status" value="1"/>
</dbReference>
<dbReference type="GO" id="GO:0005524">
    <property type="term" value="F:ATP binding"/>
    <property type="evidence" value="ECO:0007669"/>
    <property type="project" value="UniProtKB-KW"/>
</dbReference>
<dbReference type="SUPFAM" id="SSF90123">
    <property type="entry name" value="ABC transporter transmembrane region"/>
    <property type="match status" value="1"/>
</dbReference>
<comment type="caution">
    <text evidence="16">The sequence shown here is derived from an EMBL/GenBank/DDBJ whole genome shotgun (WGS) entry which is preliminary data.</text>
</comment>
<feature type="transmembrane region" description="Helical" evidence="13">
    <location>
        <begin position="270"/>
        <end position="291"/>
    </location>
</feature>
<dbReference type="PROSITE" id="PS00211">
    <property type="entry name" value="ABC_TRANSPORTER_1"/>
    <property type="match status" value="1"/>
</dbReference>
<accession>A0A840F9V8</accession>
<evidence type="ECO:0000256" key="3">
    <source>
        <dbReference type="ARBA" id="ARBA00022475"/>
    </source>
</evidence>
<dbReference type="PROSITE" id="PS50893">
    <property type="entry name" value="ABC_TRANSPORTER_2"/>
    <property type="match status" value="1"/>
</dbReference>
<protein>
    <submittedName>
        <fullName evidence="16">ATP-binding cassette subfamily B protein</fullName>
    </submittedName>
</protein>
<evidence type="ECO:0000256" key="10">
    <source>
        <dbReference type="ARBA" id="ARBA00023136"/>
    </source>
</evidence>
<dbReference type="SUPFAM" id="SSF52540">
    <property type="entry name" value="P-loop containing nucleoside triphosphate hydrolases"/>
    <property type="match status" value="1"/>
</dbReference>
<proteinExistence type="inferred from homology"/>
<dbReference type="InterPro" id="IPR003593">
    <property type="entry name" value="AAA+_ATPase"/>
</dbReference>
<dbReference type="GO" id="GO:0034040">
    <property type="term" value="F:ATPase-coupled lipid transmembrane transporter activity"/>
    <property type="evidence" value="ECO:0007669"/>
    <property type="project" value="TreeGrafter"/>
</dbReference>
<dbReference type="Gene3D" id="1.20.1560.10">
    <property type="entry name" value="ABC transporter type 1, transmembrane domain"/>
    <property type="match status" value="1"/>
</dbReference>
<dbReference type="GO" id="GO:0005886">
    <property type="term" value="C:plasma membrane"/>
    <property type="evidence" value="ECO:0007669"/>
    <property type="project" value="UniProtKB-SubCell"/>
</dbReference>
<evidence type="ECO:0000313" key="16">
    <source>
        <dbReference type="EMBL" id="MBB4136297.1"/>
    </source>
</evidence>
<dbReference type="Proteomes" id="UP000551501">
    <property type="component" value="Unassembled WGS sequence"/>
</dbReference>
<keyword evidence="6" id="KW-0547">Nucleotide-binding</keyword>
<dbReference type="GO" id="GO:0016887">
    <property type="term" value="F:ATP hydrolysis activity"/>
    <property type="evidence" value="ECO:0007669"/>
    <property type="project" value="InterPro"/>
</dbReference>
<evidence type="ECO:0000256" key="1">
    <source>
        <dbReference type="ARBA" id="ARBA00004429"/>
    </source>
</evidence>
<dbReference type="InterPro" id="IPR003439">
    <property type="entry name" value="ABC_transporter-like_ATP-bd"/>
</dbReference>
<feature type="domain" description="ABC transporter" evidence="14">
    <location>
        <begin position="335"/>
        <end position="569"/>
    </location>
</feature>
<organism evidence="16 17">
    <name type="scientific">Gordonia humi</name>
    <dbReference type="NCBI Taxonomy" id="686429"/>
    <lineage>
        <taxon>Bacteria</taxon>
        <taxon>Bacillati</taxon>
        <taxon>Actinomycetota</taxon>
        <taxon>Actinomycetes</taxon>
        <taxon>Mycobacteriales</taxon>
        <taxon>Gordoniaceae</taxon>
        <taxon>Gordonia</taxon>
    </lineage>
</organism>
<gene>
    <name evidence="16" type="ORF">BKA16_002849</name>
</gene>
<dbReference type="SMART" id="SM00382">
    <property type="entry name" value="AAA"/>
    <property type="match status" value="1"/>
</dbReference>
<dbReference type="PANTHER" id="PTHR24221:SF654">
    <property type="entry name" value="ATP-BINDING CASSETTE SUB-FAMILY B MEMBER 6"/>
    <property type="match status" value="1"/>
</dbReference>
<evidence type="ECO:0000256" key="2">
    <source>
        <dbReference type="ARBA" id="ARBA00022448"/>
    </source>
</evidence>
<comment type="similarity">
    <text evidence="11">Belongs to the ABC transporter superfamily. Siderophore-Fe(3+) uptake transporter (SIUT) (TC 3.A.1.21) family.</text>
</comment>
<feature type="domain" description="ABC transmembrane type-1" evidence="15">
    <location>
        <begin position="23"/>
        <end position="302"/>
    </location>
</feature>